<dbReference type="PANTHER" id="PTHR35042">
    <property type="entry name" value="ANTHRONE OXYGENASE ENCC"/>
    <property type="match status" value="1"/>
</dbReference>
<dbReference type="GO" id="GO:0016020">
    <property type="term" value="C:membrane"/>
    <property type="evidence" value="ECO:0007669"/>
    <property type="project" value="UniProtKB-SubCell"/>
</dbReference>
<protein>
    <recommendedName>
        <fullName evidence="11">Monooxygenase</fullName>
    </recommendedName>
</protein>
<dbReference type="Proteomes" id="UP001327957">
    <property type="component" value="Unassembled WGS sequence"/>
</dbReference>
<evidence type="ECO:0000256" key="7">
    <source>
        <dbReference type="ARBA" id="ARBA00034313"/>
    </source>
</evidence>
<keyword evidence="2 8" id="KW-0812">Transmembrane</keyword>
<feature type="transmembrane region" description="Helical" evidence="8">
    <location>
        <begin position="54"/>
        <end position="72"/>
    </location>
</feature>
<dbReference type="GO" id="GO:0004497">
    <property type="term" value="F:monooxygenase activity"/>
    <property type="evidence" value="ECO:0007669"/>
    <property type="project" value="UniProtKB-KW"/>
</dbReference>
<evidence type="ECO:0008006" key="11">
    <source>
        <dbReference type="Google" id="ProtNLM"/>
    </source>
</evidence>
<feature type="transmembrane region" description="Helical" evidence="8">
    <location>
        <begin position="12"/>
        <end position="34"/>
    </location>
</feature>
<evidence type="ECO:0000256" key="4">
    <source>
        <dbReference type="ARBA" id="ARBA00023002"/>
    </source>
</evidence>
<comment type="caution">
    <text evidence="9">The sequence shown here is derived from an EMBL/GenBank/DDBJ whole genome shotgun (WGS) entry which is preliminary data.</text>
</comment>
<name>A0AAV9SUJ8_9PEZI</name>
<keyword evidence="6 8" id="KW-0472">Membrane</keyword>
<evidence type="ECO:0000256" key="8">
    <source>
        <dbReference type="SAM" id="Phobius"/>
    </source>
</evidence>
<evidence type="ECO:0000313" key="9">
    <source>
        <dbReference type="EMBL" id="KAK6206285.1"/>
    </source>
</evidence>
<evidence type="ECO:0000256" key="6">
    <source>
        <dbReference type="ARBA" id="ARBA00023136"/>
    </source>
</evidence>
<dbReference type="EMBL" id="JASAOK010000056">
    <property type="protein sequence ID" value="KAK6206285.1"/>
    <property type="molecule type" value="Genomic_DNA"/>
</dbReference>
<gene>
    <name evidence="9" type="ORF">QIS74_13704</name>
</gene>
<evidence type="ECO:0000256" key="2">
    <source>
        <dbReference type="ARBA" id="ARBA00022692"/>
    </source>
</evidence>
<feature type="transmembrane region" description="Helical" evidence="8">
    <location>
        <begin position="146"/>
        <end position="163"/>
    </location>
</feature>
<keyword evidence="4" id="KW-0560">Oxidoreductase</keyword>
<evidence type="ECO:0000256" key="3">
    <source>
        <dbReference type="ARBA" id="ARBA00022989"/>
    </source>
</evidence>
<dbReference type="AlphaFoldDB" id="A0AAV9SUJ8"/>
<comment type="subcellular location">
    <subcellularLocation>
        <location evidence="1">Membrane</location>
        <topology evidence="1">Multi-pass membrane protein</topology>
    </subcellularLocation>
</comment>
<keyword evidence="10" id="KW-1185">Reference proteome</keyword>
<accession>A0AAV9SUJ8</accession>
<sequence>MNKQLVTINAVAVLTGSFLSGAMMSLSLVAVPVLLDTTSSSPQLFYQWVRLYHYGHRVLPGLSLGTLALYAFAGALSRAAGRPWAVYALAGAITVAMIPFTWIFMAPTNNTLFELHASSQSVGVMAEVDGAKGLLRRWSLLHLTRSLFPLTGAVVGLSSIVGGDRR</sequence>
<keyword evidence="3 8" id="KW-1133">Transmembrane helix</keyword>
<evidence type="ECO:0000313" key="10">
    <source>
        <dbReference type="Proteomes" id="UP001327957"/>
    </source>
</evidence>
<evidence type="ECO:0000256" key="1">
    <source>
        <dbReference type="ARBA" id="ARBA00004141"/>
    </source>
</evidence>
<keyword evidence="5" id="KW-0503">Monooxygenase</keyword>
<dbReference type="InterPro" id="IPR013901">
    <property type="entry name" value="Anthrone_oxy"/>
</dbReference>
<dbReference type="PANTHER" id="PTHR35042:SF3">
    <property type="entry name" value="ANTHRONE OXYGENASE-RELATED"/>
    <property type="match status" value="1"/>
</dbReference>
<organism evidence="9 10">
    <name type="scientific">Colletotrichum tabaci</name>
    <dbReference type="NCBI Taxonomy" id="1209068"/>
    <lineage>
        <taxon>Eukaryota</taxon>
        <taxon>Fungi</taxon>
        <taxon>Dikarya</taxon>
        <taxon>Ascomycota</taxon>
        <taxon>Pezizomycotina</taxon>
        <taxon>Sordariomycetes</taxon>
        <taxon>Hypocreomycetidae</taxon>
        <taxon>Glomerellales</taxon>
        <taxon>Glomerellaceae</taxon>
        <taxon>Colletotrichum</taxon>
        <taxon>Colletotrichum destructivum species complex</taxon>
    </lineage>
</organism>
<reference evidence="9 10" key="1">
    <citation type="submission" date="2023-04" db="EMBL/GenBank/DDBJ databases">
        <title>Colletotrichum tabacum stain YC1 causing leaf anthracnose on Nicotiana tabacum(L.) cv.</title>
        <authorList>
            <person name="Ji Z."/>
            <person name="Wang M."/>
            <person name="Zhang J."/>
            <person name="Wang N."/>
            <person name="Zhou Z."/>
        </authorList>
    </citation>
    <scope>NUCLEOTIDE SEQUENCE [LARGE SCALE GENOMIC DNA]</scope>
    <source>
        <strain evidence="9 10">YC1</strain>
    </source>
</reference>
<feature type="transmembrane region" description="Helical" evidence="8">
    <location>
        <begin position="84"/>
        <end position="105"/>
    </location>
</feature>
<dbReference type="Pfam" id="PF08592">
    <property type="entry name" value="Anthrone_oxy"/>
    <property type="match status" value="1"/>
</dbReference>
<proteinExistence type="inferred from homology"/>
<comment type="similarity">
    <text evidence="7">Belongs to the anthrone oxygenase family.</text>
</comment>
<evidence type="ECO:0000256" key="5">
    <source>
        <dbReference type="ARBA" id="ARBA00023033"/>
    </source>
</evidence>